<organism evidence="1 2">
    <name type="scientific">Apiospora kogelbergensis</name>
    <dbReference type="NCBI Taxonomy" id="1337665"/>
    <lineage>
        <taxon>Eukaryota</taxon>
        <taxon>Fungi</taxon>
        <taxon>Dikarya</taxon>
        <taxon>Ascomycota</taxon>
        <taxon>Pezizomycotina</taxon>
        <taxon>Sordariomycetes</taxon>
        <taxon>Xylariomycetidae</taxon>
        <taxon>Amphisphaeriales</taxon>
        <taxon>Apiosporaceae</taxon>
        <taxon>Apiospora</taxon>
    </lineage>
</organism>
<comment type="caution">
    <text evidence="1">The sequence shown here is derived from an EMBL/GenBank/DDBJ whole genome shotgun (WGS) entry which is preliminary data.</text>
</comment>
<name>A0AAW0R7P7_9PEZI</name>
<sequence length="71" mass="7842">MPENTLMRGVQAGWQADSTGKVKLPPTTGTHVNAIPSSYKCLDSMKQDIAGRFRGVDVWSDLTSNDDHRDH</sequence>
<dbReference type="Proteomes" id="UP001392437">
    <property type="component" value="Unassembled WGS sequence"/>
</dbReference>
<proteinExistence type="predicted"/>
<evidence type="ECO:0000313" key="2">
    <source>
        <dbReference type="Proteomes" id="UP001392437"/>
    </source>
</evidence>
<protein>
    <submittedName>
        <fullName evidence="1">Uncharacterized protein</fullName>
    </submittedName>
</protein>
<dbReference type="EMBL" id="JAQQWP010000002">
    <property type="protein sequence ID" value="KAK8129798.1"/>
    <property type="molecule type" value="Genomic_DNA"/>
</dbReference>
<keyword evidence="2" id="KW-1185">Reference proteome</keyword>
<accession>A0AAW0R7P7</accession>
<evidence type="ECO:0000313" key="1">
    <source>
        <dbReference type="EMBL" id="KAK8129798.1"/>
    </source>
</evidence>
<gene>
    <name evidence="1" type="ORF">PG999_002178</name>
</gene>
<dbReference type="AlphaFoldDB" id="A0AAW0R7P7"/>
<reference evidence="1 2" key="1">
    <citation type="submission" date="2023-01" db="EMBL/GenBank/DDBJ databases">
        <title>Analysis of 21 Apiospora genomes using comparative genomics revels a genus with tremendous synthesis potential of carbohydrate active enzymes and secondary metabolites.</title>
        <authorList>
            <person name="Sorensen T."/>
        </authorList>
    </citation>
    <scope>NUCLEOTIDE SEQUENCE [LARGE SCALE GENOMIC DNA]</scope>
    <source>
        <strain evidence="1 2">CBS 117206</strain>
    </source>
</reference>